<reference evidence="1 2" key="1">
    <citation type="journal article" date="2018" name="Sci. Rep.">
        <title>Genomic signatures of local adaptation to the degree of environmental predictability in rotifers.</title>
        <authorList>
            <person name="Franch-Gras L."/>
            <person name="Hahn C."/>
            <person name="Garcia-Roger E.M."/>
            <person name="Carmona M.J."/>
            <person name="Serra M."/>
            <person name="Gomez A."/>
        </authorList>
    </citation>
    <scope>NUCLEOTIDE SEQUENCE [LARGE SCALE GENOMIC DNA]</scope>
    <source>
        <strain evidence="1">HYR1</strain>
    </source>
</reference>
<dbReference type="PANTHER" id="PTHR28653">
    <property type="match status" value="1"/>
</dbReference>
<dbReference type="Proteomes" id="UP000276133">
    <property type="component" value="Unassembled WGS sequence"/>
</dbReference>
<dbReference type="GO" id="GO:0000724">
    <property type="term" value="P:double-strand break repair via homologous recombination"/>
    <property type="evidence" value="ECO:0007669"/>
    <property type="project" value="TreeGrafter"/>
</dbReference>
<proteinExistence type="predicted"/>
<sequence>MQNSVLSLIFPIQSLEKLTDQNNDVSRLISKESNFRKNLLFFGDNSLFKTSLIFQSCLSSANAYPTKEVIYIRKEDFKSIPLFVHNMPKPSNENLLKQIKFKYFQTTDQLIEYLADVHLNQKTPSHIVVEDLVDFLDIHKHEQVDIELDCIRQNLLIGSHIKSVLDYLNTVSNCTGIVGTRQKCEEANRLKYLFDSYCSINTIDKDILYEIVYKNCLDENLEYTLKFENRDSDLCLYNIREDKLK</sequence>
<dbReference type="GO" id="GO:0097196">
    <property type="term" value="C:Shu complex"/>
    <property type="evidence" value="ECO:0007669"/>
    <property type="project" value="TreeGrafter"/>
</dbReference>
<name>A0A3M7Q8B6_BRAPC</name>
<dbReference type="GO" id="GO:0003697">
    <property type="term" value="F:single-stranded DNA binding"/>
    <property type="evidence" value="ECO:0007669"/>
    <property type="project" value="TreeGrafter"/>
</dbReference>
<protein>
    <submittedName>
        <fullName evidence="1">ATPase SWSAP1-like</fullName>
    </submittedName>
</protein>
<keyword evidence="2" id="KW-1185">Reference proteome</keyword>
<accession>A0A3M7Q8B6</accession>
<evidence type="ECO:0000313" key="1">
    <source>
        <dbReference type="EMBL" id="RNA07646.1"/>
    </source>
</evidence>
<dbReference type="PANTHER" id="PTHR28653:SF1">
    <property type="entry name" value="ATPASE SWSAP1"/>
    <property type="match status" value="1"/>
</dbReference>
<organism evidence="1 2">
    <name type="scientific">Brachionus plicatilis</name>
    <name type="common">Marine rotifer</name>
    <name type="synonym">Brachionus muelleri</name>
    <dbReference type="NCBI Taxonomy" id="10195"/>
    <lineage>
        <taxon>Eukaryota</taxon>
        <taxon>Metazoa</taxon>
        <taxon>Spiralia</taxon>
        <taxon>Gnathifera</taxon>
        <taxon>Rotifera</taxon>
        <taxon>Eurotatoria</taxon>
        <taxon>Monogononta</taxon>
        <taxon>Pseudotrocha</taxon>
        <taxon>Ploima</taxon>
        <taxon>Brachionidae</taxon>
        <taxon>Brachionus</taxon>
    </lineage>
</organism>
<dbReference type="EMBL" id="REGN01006974">
    <property type="protein sequence ID" value="RNA07646.1"/>
    <property type="molecule type" value="Genomic_DNA"/>
</dbReference>
<dbReference type="AlphaFoldDB" id="A0A3M7Q8B6"/>
<evidence type="ECO:0000313" key="2">
    <source>
        <dbReference type="Proteomes" id="UP000276133"/>
    </source>
</evidence>
<dbReference type="OrthoDB" id="67296at2759"/>
<comment type="caution">
    <text evidence="1">The sequence shown here is derived from an EMBL/GenBank/DDBJ whole genome shotgun (WGS) entry which is preliminary data.</text>
</comment>
<gene>
    <name evidence="1" type="ORF">BpHYR1_047093</name>
</gene>